<feature type="signal peptide" evidence="2">
    <location>
        <begin position="1"/>
        <end position="21"/>
    </location>
</feature>
<feature type="region of interest" description="Disordered" evidence="1">
    <location>
        <begin position="25"/>
        <end position="59"/>
    </location>
</feature>
<evidence type="ECO:0008006" key="5">
    <source>
        <dbReference type="Google" id="ProtNLM"/>
    </source>
</evidence>
<sequence length="59" mass="6515">MKKRVFLLPVGVMLISMLVLGCSQETPNMTTAPPPPPTPEQLKAQAEHYSAPSPRDRQQ</sequence>
<proteinExistence type="predicted"/>
<evidence type="ECO:0000313" key="4">
    <source>
        <dbReference type="Proteomes" id="UP001416858"/>
    </source>
</evidence>
<evidence type="ECO:0000313" key="3">
    <source>
        <dbReference type="EMBL" id="GAA5506604.1"/>
    </source>
</evidence>
<comment type="caution">
    <text evidence="3">The sequence shown here is derived from an EMBL/GenBank/DDBJ whole genome shotgun (WGS) entry which is preliminary data.</text>
</comment>
<keyword evidence="2" id="KW-0732">Signal</keyword>
<keyword evidence="4" id="KW-1185">Reference proteome</keyword>
<gene>
    <name evidence="3" type="ORF">Rcae01_02057</name>
</gene>
<dbReference type="Proteomes" id="UP001416858">
    <property type="component" value="Unassembled WGS sequence"/>
</dbReference>
<evidence type="ECO:0000256" key="2">
    <source>
        <dbReference type="SAM" id="SignalP"/>
    </source>
</evidence>
<accession>A0ABP9VN57</accession>
<evidence type="ECO:0000256" key="1">
    <source>
        <dbReference type="SAM" id="MobiDB-lite"/>
    </source>
</evidence>
<reference evidence="3 4" key="1">
    <citation type="submission" date="2024-02" db="EMBL/GenBank/DDBJ databases">
        <title>Rhodopirellula caenicola NBRC 110016.</title>
        <authorList>
            <person name="Ichikawa N."/>
            <person name="Katano-Makiyama Y."/>
            <person name="Hidaka K."/>
        </authorList>
    </citation>
    <scope>NUCLEOTIDE SEQUENCE [LARGE SCALE GENOMIC DNA]</scope>
    <source>
        <strain evidence="3 4">NBRC 110016</strain>
    </source>
</reference>
<protein>
    <recommendedName>
        <fullName evidence="5">Secreted protein</fullName>
    </recommendedName>
</protein>
<dbReference type="EMBL" id="BAABRO010000003">
    <property type="protein sequence ID" value="GAA5506604.1"/>
    <property type="molecule type" value="Genomic_DNA"/>
</dbReference>
<dbReference type="PROSITE" id="PS51257">
    <property type="entry name" value="PROKAR_LIPOPROTEIN"/>
    <property type="match status" value="1"/>
</dbReference>
<feature type="chain" id="PRO_5047481717" description="Secreted protein" evidence="2">
    <location>
        <begin position="22"/>
        <end position="59"/>
    </location>
</feature>
<organism evidence="3 4">
    <name type="scientific">Novipirellula caenicola</name>
    <dbReference type="NCBI Taxonomy" id="1536901"/>
    <lineage>
        <taxon>Bacteria</taxon>
        <taxon>Pseudomonadati</taxon>
        <taxon>Planctomycetota</taxon>
        <taxon>Planctomycetia</taxon>
        <taxon>Pirellulales</taxon>
        <taxon>Pirellulaceae</taxon>
        <taxon>Novipirellula</taxon>
    </lineage>
</organism>
<name>A0ABP9VN57_9BACT</name>